<accession>G5JH66</accession>
<keyword evidence="2" id="KW-1185">Reference proteome</keyword>
<dbReference type="EMBL" id="AEUN01000307">
    <property type="protein sequence ID" value="EHJ08414.1"/>
    <property type="molecule type" value="Genomic_DNA"/>
</dbReference>
<comment type="caution">
    <text evidence="1">The sequence shown here is derived from an EMBL/GenBank/DDBJ whole genome shotgun (WGS) entry which is preliminary data.</text>
</comment>
<dbReference type="AlphaFoldDB" id="G5JH66"/>
<proteinExistence type="predicted"/>
<gene>
    <name evidence="1" type="ORF">SS7213T_03975</name>
</gene>
<dbReference type="Pfam" id="PF11753">
    <property type="entry name" value="DUF3310"/>
    <property type="match status" value="1"/>
</dbReference>
<protein>
    <recommendedName>
        <fullName evidence="3">Phage protein</fullName>
    </recommendedName>
</protein>
<evidence type="ECO:0000313" key="2">
    <source>
        <dbReference type="Proteomes" id="UP000005413"/>
    </source>
</evidence>
<organism evidence="1 2">
    <name type="scientific">Staphylococcus simiae CCM 7213 = CCUG 51256</name>
    <dbReference type="NCBI Taxonomy" id="911238"/>
    <lineage>
        <taxon>Bacteria</taxon>
        <taxon>Bacillati</taxon>
        <taxon>Bacillota</taxon>
        <taxon>Bacilli</taxon>
        <taxon>Bacillales</taxon>
        <taxon>Staphylococcaceae</taxon>
        <taxon>Staphylococcus</taxon>
    </lineage>
</organism>
<dbReference type="InterPro" id="IPR021739">
    <property type="entry name" value="SaV-like"/>
</dbReference>
<dbReference type="Proteomes" id="UP000005413">
    <property type="component" value="Unassembled WGS sequence"/>
</dbReference>
<sequence>MEKDNVNQPEHYTYGNIEIIDVIEQITKEYPPELAFAVGNAIKYLARANHKNGKEDIAKAKWYVQRVFDKWEG</sequence>
<reference evidence="1 2" key="1">
    <citation type="journal article" date="2012" name="BMC Genomics">
        <title>Comparative genomic analysis of the genus Staphylococcus including Staphylococcus aureus and its newly described sister species Staphylococcus simiae.</title>
        <authorList>
            <person name="Suzuki H."/>
            <person name="Lefebure T."/>
            <person name="Pavinski Bitar P."/>
            <person name="Stanhope M.J."/>
        </authorList>
    </citation>
    <scope>NUCLEOTIDE SEQUENCE [LARGE SCALE GENOMIC DNA]</scope>
    <source>
        <strain evidence="1 2">CCM 7213</strain>
    </source>
</reference>
<name>G5JH66_9STAP</name>
<dbReference type="PATRIC" id="fig|911238.3.peg.651"/>
<evidence type="ECO:0000313" key="1">
    <source>
        <dbReference type="EMBL" id="EHJ08414.1"/>
    </source>
</evidence>
<evidence type="ECO:0008006" key="3">
    <source>
        <dbReference type="Google" id="ProtNLM"/>
    </source>
</evidence>